<keyword evidence="2" id="KW-1185">Reference proteome</keyword>
<evidence type="ECO:0000313" key="1">
    <source>
        <dbReference type="EMBL" id="PXY25428.1"/>
    </source>
</evidence>
<evidence type="ECO:0000313" key="2">
    <source>
        <dbReference type="Proteomes" id="UP000249915"/>
    </source>
</evidence>
<dbReference type="OrthoDB" id="4200690at2"/>
<dbReference type="RefSeq" id="WP_112282552.1">
    <property type="nucleotide sequence ID" value="NZ_MASW01000003.1"/>
</dbReference>
<name>A0A2V4AVU6_9PSEU</name>
<protein>
    <submittedName>
        <fullName evidence="1">Uncharacterized protein</fullName>
    </submittedName>
</protein>
<gene>
    <name evidence="1" type="ORF">BAY60_18815</name>
</gene>
<accession>A0A2V4AVU6</accession>
<organism evidence="1 2">
    <name type="scientific">Prauserella muralis</name>
    <dbReference type="NCBI Taxonomy" id="588067"/>
    <lineage>
        <taxon>Bacteria</taxon>
        <taxon>Bacillati</taxon>
        <taxon>Actinomycetota</taxon>
        <taxon>Actinomycetes</taxon>
        <taxon>Pseudonocardiales</taxon>
        <taxon>Pseudonocardiaceae</taxon>
        <taxon>Prauserella</taxon>
    </lineage>
</organism>
<sequence>MTTVEPELFSLTEDQRRDQLLKKLARTRQELEAFRDDVRQRIIDRHERGGWCRQGTEDALAELDLAPYELVFSGRCRVEVTFTVRDAPNEDVAHEWVHSAINVRSDDSDVEIDNYDTSVEEIERD</sequence>
<comment type="caution">
    <text evidence="1">The sequence shown here is derived from an EMBL/GenBank/DDBJ whole genome shotgun (WGS) entry which is preliminary data.</text>
</comment>
<dbReference type="AlphaFoldDB" id="A0A2V4AVU6"/>
<proteinExistence type="predicted"/>
<dbReference type="EMBL" id="MASW01000003">
    <property type="protein sequence ID" value="PXY25428.1"/>
    <property type="molecule type" value="Genomic_DNA"/>
</dbReference>
<reference evidence="1 2" key="1">
    <citation type="submission" date="2016-07" db="EMBL/GenBank/DDBJ databases">
        <title>Draft genome sequence of Prauserella muralis DSM 45305, isolated from a mould-covered wall in an indoor environment.</title>
        <authorList>
            <person name="Ruckert C."/>
            <person name="Albersmeier A."/>
            <person name="Jiang C.-L."/>
            <person name="Jiang Y."/>
            <person name="Kalinowski J."/>
            <person name="Schneider O."/>
            <person name="Winkler A."/>
            <person name="Zotchev S.B."/>
        </authorList>
    </citation>
    <scope>NUCLEOTIDE SEQUENCE [LARGE SCALE GENOMIC DNA]</scope>
    <source>
        <strain evidence="1 2">DSM 45305</strain>
    </source>
</reference>
<dbReference type="Proteomes" id="UP000249915">
    <property type="component" value="Unassembled WGS sequence"/>
</dbReference>